<evidence type="ECO:0000256" key="10">
    <source>
        <dbReference type="SAM" id="MobiDB-lite"/>
    </source>
</evidence>
<dbReference type="EC" id="3.4.19.13" evidence="9"/>
<evidence type="ECO:0000313" key="12">
    <source>
        <dbReference type="EMBL" id="GAA5188316.1"/>
    </source>
</evidence>
<keyword evidence="13" id="KW-1185">Reference proteome</keyword>
<comment type="catalytic activity">
    <reaction evidence="8 9">
        <text>an N-terminal (5-L-glutamyl)-[peptide] + an alpha-amino acid = 5-L-glutamyl amino acid + an N-terminal L-alpha-aminoacyl-[peptide]</text>
        <dbReference type="Rhea" id="RHEA:23904"/>
        <dbReference type="Rhea" id="RHEA-COMP:9780"/>
        <dbReference type="Rhea" id="RHEA-COMP:9795"/>
        <dbReference type="ChEBI" id="CHEBI:77644"/>
        <dbReference type="ChEBI" id="CHEBI:78597"/>
        <dbReference type="ChEBI" id="CHEBI:78599"/>
        <dbReference type="ChEBI" id="CHEBI:78608"/>
        <dbReference type="EC" id="2.3.2.2"/>
    </reaction>
</comment>
<keyword evidence="9" id="KW-0317">Glutathione biosynthesis</keyword>
<comment type="PTM">
    <text evidence="9">Cleaved by autocatalysis into a large and a small subunit.</text>
</comment>
<comment type="subunit">
    <text evidence="9">This enzyme consists of two polypeptide chains, which are synthesized in precursor form from a single polypeptide.</text>
</comment>
<comment type="pathway">
    <text evidence="9">Sulfur metabolism; glutathione metabolism.</text>
</comment>
<dbReference type="InterPro" id="IPR051792">
    <property type="entry name" value="GGT_bact"/>
</dbReference>
<comment type="catalytic activity">
    <reaction evidence="2 9">
        <text>glutathione + H2O = L-cysteinylglycine + L-glutamate</text>
        <dbReference type="Rhea" id="RHEA:28807"/>
        <dbReference type="ChEBI" id="CHEBI:15377"/>
        <dbReference type="ChEBI" id="CHEBI:29985"/>
        <dbReference type="ChEBI" id="CHEBI:57925"/>
        <dbReference type="ChEBI" id="CHEBI:61694"/>
        <dbReference type="EC" id="3.4.19.13"/>
    </reaction>
</comment>
<feature type="signal peptide" evidence="11">
    <location>
        <begin position="1"/>
        <end position="30"/>
    </location>
</feature>
<keyword evidence="6 9" id="KW-0865">Zymogen</keyword>
<dbReference type="Pfam" id="PF01019">
    <property type="entry name" value="G_glu_transpept"/>
    <property type="match status" value="1"/>
</dbReference>
<keyword evidence="7 9" id="KW-0012">Acyltransferase</keyword>
<reference evidence="13" key="1">
    <citation type="journal article" date="2019" name="Int. J. Syst. Evol. Microbiol.">
        <title>The Global Catalogue of Microorganisms (GCM) 10K type strain sequencing project: providing services to taxonomists for standard genome sequencing and annotation.</title>
        <authorList>
            <consortium name="The Broad Institute Genomics Platform"/>
            <consortium name="The Broad Institute Genome Sequencing Center for Infectious Disease"/>
            <person name="Wu L."/>
            <person name="Ma J."/>
        </authorList>
    </citation>
    <scope>NUCLEOTIDE SEQUENCE [LARGE SCALE GENOMIC DNA]</scope>
    <source>
        <strain evidence="13">JCM 18304</strain>
    </source>
</reference>
<proteinExistence type="inferred from homology"/>
<evidence type="ECO:0000256" key="4">
    <source>
        <dbReference type="ARBA" id="ARBA00022679"/>
    </source>
</evidence>
<evidence type="ECO:0000256" key="5">
    <source>
        <dbReference type="ARBA" id="ARBA00022801"/>
    </source>
</evidence>
<dbReference type="PANTHER" id="PTHR43199:SF1">
    <property type="entry name" value="GLUTATHIONE HYDROLASE PROENZYME"/>
    <property type="match status" value="1"/>
</dbReference>
<comment type="catalytic activity">
    <reaction evidence="1 9">
        <text>an S-substituted glutathione + H2O = an S-substituted L-cysteinylglycine + L-glutamate</text>
        <dbReference type="Rhea" id="RHEA:59468"/>
        <dbReference type="ChEBI" id="CHEBI:15377"/>
        <dbReference type="ChEBI" id="CHEBI:29985"/>
        <dbReference type="ChEBI" id="CHEBI:90779"/>
        <dbReference type="ChEBI" id="CHEBI:143103"/>
        <dbReference type="EC" id="3.4.19.13"/>
    </reaction>
</comment>
<dbReference type="Gene3D" id="3.60.20.40">
    <property type="match status" value="1"/>
</dbReference>
<organism evidence="12 13">
    <name type="scientific">Rugosimonospora acidiphila</name>
    <dbReference type="NCBI Taxonomy" id="556531"/>
    <lineage>
        <taxon>Bacteria</taxon>
        <taxon>Bacillati</taxon>
        <taxon>Actinomycetota</taxon>
        <taxon>Actinomycetes</taxon>
        <taxon>Micromonosporales</taxon>
        <taxon>Micromonosporaceae</taxon>
        <taxon>Rugosimonospora</taxon>
    </lineage>
</organism>
<evidence type="ECO:0000313" key="13">
    <source>
        <dbReference type="Proteomes" id="UP001501570"/>
    </source>
</evidence>
<dbReference type="Gene3D" id="1.10.246.130">
    <property type="match status" value="1"/>
</dbReference>
<dbReference type="PRINTS" id="PR01210">
    <property type="entry name" value="GGTRANSPTASE"/>
</dbReference>
<protein>
    <recommendedName>
        <fullName evidence="9">Glutathione hydrolase proenzyme</fullName>
        <ecNumber evidence="9">2.3.2.2</ecNumber>
        <ecNumber evidence="9">3.4.19.13</ecNumber>
    </recommendedName>
    <component>
        <recommendedName>
            <fullName evidence="9">Glutathione hydrolase large chain</fullName>
        </recommendedName>
    </component>
    <component>
        <recommendedName>
            <fullName evidence="9">Glutathione hydrolase small chain</fullName>
        </recommendedName>
    </component>
</protein>
<evidence type="ECO:0000256" key="11">
    <source>
        <dbReference type="SAM" id="SignalP"/>
    </source>
</evidence>
<dbReference type="InterPro" id="IPR029055">
    <property type="entry name" value="Ntn_hydrolases_N"/>
</dbReference>
<evidence type="ECO:0000256" key="2">
    <source>
        <dbReference type="ARBA" id="ARBA00001089"/>
    </source>
</evidence>
<evidence type="ECO:0000256" key="7">
    <source>
        <dbReference type="ARBA" id="ARBA00023315"/>
    </source>
</evidence>
<feature type="region of interest" description="Disordered" evidence="10">
    <location>
        <begin position="466"/>
        <end position="488"/>
    </location>
</feature>
<comment type="similarity">
    <text evidence="3 9">Belongs to the gamma-glutamyltransferase family.</text>
</comment>
<dbReference type="RefSeq" id="WP_345631410.1">
    <property type="nucleotide sequence ID" value="NZ_BAABJQ010000010.1"/>
</dbReference>
<evidence type="ECO:0000256" key="6">
    <source>
        <dbReference type="ARBA" id="ARBA00023145"/>
    </source>
</evidence>
<dbReference type="InterPro" id="IPR043138">
    <property type="entry name" value="GGT_lsub"/>
</dbReference>
<keyword evidence="4 9" id="KW-0808">Transferase</keyword>
<evidence type="ECO:0000256" key="1">
    <source>
        <dbReference type="ARBA" id="ARBA00001049"/>
    </source>
</evidence>
<accession>A0ABP9RXG5</accession>
<gene>
    <name evidence="12" type="primary">ggt</name>
    <name evidence="12" type="ORF">GCM10023322_38820</name>
</gene>
<evidence type="ECO:0000256" key="8">
    <source>
        <dbReference type="ARBA" id="ARBA00047417"/>
    </source>
</evidence>
<feature type="region of interest" description="Disordered" evidence="10">
    <location>
        <begin position="394"/>
        <end position="419"/>
    </location>
</feature>
<dbReference type="Proteomes" id="UP001501570">
    <property type="component" value="Unassembled WGS sequence"/>
</dbReference>
<name>A0ABP9RXG5_9ACTN</name>
<sequence length="610" mass="62990">MRLILGRRHGYPLAVLAAAAVLAVPTAAAAAPAGHGSPGSAPPPGPTATGSGGAVATVDPTATSVGLDVLRHGGNAVDAAVAAAATLGVTEPFSSGIGGGGFFVYYDARSHTVHTLDGRETAPVSMKQNAFVDPGTGAPYAFQEARISGISAGIPGSLMTWQTALHNWGTSSLADALSPAIDVATHGFPVDATFAGQVSSNAAAFSQFTSTRALYLRNGAPPAVGSTFRNPDLAETYRLIAKNGVQEFYRGPVAQDIVRTVQHPPVASDPAMSWPYTIRPGTMRASDLAAYAVRQPAPTHVTYHGLDVYGMATPSSGGSTVGEALNILKNFDLAHEPRTTALNDYLQASALAFADRNRYVGDYTPRSELNSLLTNDFGRQRACLVDQAHALPTPIGPGVPGANGRCTPSAGTVTDSNEQSTTNLTVADRWGNVVEYTLTIEQIGGNAMLVPGRGFLLNNELTDFNFTPTQGSAPDPNLPGPGKRPRSSMSPTILLDHGRPYLAVGSPGGATIITTVLQILVNRLDFGMSLPDAIAAPRASQRDAATTDVEQSFLASPQAGPLAAMGYQWGAPAEIGAATGIEFLPGNRLVASAEPVRRGTGSAGVVRPAR</sequence>
<dbReference type="PANTHER" id="PTHR43199">
    <property type="entry name" value="GLUTATHIONE HYDROLASE"/>
    <property type="match status" value="1"/>
</dbReference>
<keyword evidence="5 9" id="KW-0378">Hydrolase</keyword>
<dbReference type="EMBL" id="BAABJQ010000010">
    <property type="protein sequence ID" value="GAA5188316.1"/>
    <property type="molecule type" value="Genomic_DNA"/>
</dbReference>
<feature type="region of interest" description="Disordered" evidence="10">
    <location>
        <begin position="31"/>
        <end position="57"/>
    </location>
</feature>
<keyword evidence="11" id="KW-0732">Signal</keyword>
<dbReference type="EC" id="2.3.2.2" evidence="9"/>
<dbReference type="InterPro" id="IPR043137">
    <property type="entry name" value="GGT_ssub_C"/>
</dbReference>
<dbReference type="NCBIfam" id="TIGR00066">
    <property type="entry name" value="g_glut_trans"/>
    <property type="match status" value="1"/>
</dbReference>
<feature type="compositionally biased region" description="Polar residues" evidence="10">
    <location>
        <begin position="409"/>
        <end position="419"/>
    </location>
</feature>
<feature type="chain" id="PRO_5045754327" description="Glutathione hydrolase proenzyme" evidence="11">
    <location>
        <begin position="31"/>
        <end position="610"/>
    </location>
</feature>
<comment type="caution">
    <text evidence="12">The sequence shown here is derived from an EMBL/GenBank/DDBJ whole genome shotgun (WGS) entry which is preliminary data.</text>
</comment>
<dbReference type="SUPFAM" id="SSF56235">
    <property type="entry name" value="N-terminal nucleophile aminohydrolases (Ntn hydrolases)"/>
    <property type="match status" value="1"/>
</dbReference>
<dbReference type="InterPro" id="IPR000101">
    <property type="entry name" value="GGT_peptidase"/>
</dbReference>
<evidence type="ECO:0000256" key="9">
    <source>
        <dbReference type="RuleBase" id="RU368036"/>
    </source>
</evidence>
<evidence type="ECO:0000256" key="3">
    <source>
        <dbReference type="ARBA" id="ARBA00009381"/>
    </source>
</evidence>